<evidence type="ECO:0000313" key="6">
    <source>
        <dbReference type="EMBL" id="KAK4706488.1"/>
    </source>
</evidence>
<proteinExistence type="predicted"/>
<dbReference type="Proteomes" id="UP001311915">
    <property type="component" value="Unassembled WGS sequence"/>
</dbReference>
<organism evidence="6 7">
    <name type="scientific">Solanum pinnatisectum</name>
    <name type="common">tansyleaf nightshade</name>
    <dbReference type="NCBI Taxonomy" id="50273"/>
    <lineage>
        <taxon>Eukaryota</taxon>
        <taxon>Viridiplantae</taxon>
        <taxon>Streptophyta</taxon>
        <taxon>Embryophyta</taxon>
        <taxon>Tracheophyta</taxon>
        <taxon>Spermatophyta</taxon>
        <taxon>Magnoliopsida</taxon>
        <taxon>eudicotyledons</taxon>
        <taxon>Gunneridae</taxon>
        <taxon>Pentapetalae</taxon>
        <taxon>asterids</taxon>
        <taxon>lamiids</taxon>
        <taxon>Solanales</taxon>
        <taxon>Solanaceae</taxon>
        <taxon>Solanoideae</taxon>
        <taxon>Solaneae</taxon>
        <taxon>Solanum</taxon>
    </lineage>
</organism>
<feature type="transmembrane region" description="Helical" evidence="5">
    <location>
        <begin position="28"/>
        <end position="47"/>
    </location>
</feature>
<dbReference type="InterPro" id="IPR003689">
    <property type="entry name" value="ZIP"/>
</dbReference>
<reference evidence="6 7" key="1">
    <citation type="submission" date="2023-10" db="EMBL/GenBank/DDBJ databases">
        <title>Genome-Wide Identification Analysis in wild type Solanum Pinnatisectum Reveals Some Genes Defensing Phytophthora Infestans.</title>
        <authorList>
            <person name="Sun C."/>
        </authorList>
    </citation>
    <scope>NUCLEOTIDE SEQUENCE [LARGE SCALE GENOMIC DNA]</scope>
    <source>
        <strain evidence="6">LQN</strain>
        <tissue evidence="6">Leaf</tissue>
    </source>
</reference>
<keyword evidence="2 5" id="KW-0812">Transmembrane</keyword>
<keyword evidence="3 5" id="KW-1133">Transmembrane helix</keyword>
<dbReference type="AlphaFoldDB" id="A0AAV9JZW2"/>
<comment type="subcellular location">
    <subcellularLocation>
        <location evidence="1">Membrane</location>
        <topology evidence="1">Multi-pass membrane protein</topology>
    </subcellularLocation>
</comment>
<keyword evidence="7" id="KW-1185">Reference proteome</keyword>
<accession>A0AAV9JZW2</accession>
<evidence type="ECO:0000256" key="5">
    <source>
        <dbReference type="SAM" id="Phobius"/>
    </source>
</evidence>
<evidence type="ECO:0000256" key="1">
    <source>
        <dbReference type="ARBA" id="ARBA00004141"/>
    </source>
</evidence>
<comment type="caution">
    <text evidence="6">The sequence shown here is derived from an EMBL/GenBank/DDBJ whole genome shotgun (WGS) entry which is preliminary data.</text>
</comment>
<evidence type="ECO:0000256" key="2">
    <source>
        <dbReference type="ARBA" id="ARBA00022692"/>
    </source>
</evidence>
<evidence type="ECO:0000256" key="4">
    <source>
        <dbReference type="ARBA" id="ARBA00023136"/>
    </source>
</evidence>
<name>A0AAV9JZW2_9SOLN</name>
<gene>
    <name evidence="6" type="ORF">R3W88_033966</name>
</gene>
<protein>
    <submittedName>
        <fullName evidence="6">Uncharacterized protein</fullName>
    </submittedName>
</protein>
<keyword evidence="4 5" id="KW-0472">Membrane</keyword>
<dbReference type="Pfam" id="PF02535">
    <property type="entry name" value="Zip"/>
    <property type="match status" value="1"/>
</dbReference>
<evidence type="ECO:0000256" key="3">
    <source>
        <dbReference type="ARBA" id="ARBA00022989"/>
    </source>
</evidence>
<evidence type="ECO:0000313" key="7">
    <source>
        <dbReference type="Proteomes" id="UP001311915"/>
    </source>
</evidence>
<dbReference type="GO" id="GO:0046873">
    <property type="term" value="F:metal ion transmembrane transporter activity"/>
    <property type="evidence" value="ECO:0007669"/>
    <property type="project" value="InterPro"/>
</dbReference>
<dbReference type="EMBL" id="JAWPEI010000078">
    <property type="protein sequence ID" value="KAK4706488.1"/>
    <property type="molecule type" value="Genomic_DNA"/>
</dbReference>
<sequence length="66" mass="6926">MCSHQLFEGKGLGGCIHQADYGMRMKSMLVLFFSITSPFGISLGIGLSNVCSGNSPTSLTVVGTKL</sequence>
<dbReference type="GO" id="GO:0016020">
    <property type="term" value="C:membrane"/>
    <property type="evidence" value="ECO:0007669"/>
    <property type="project" value="UniProtKB-SubCell"/>
</dbReference>